<dbReference type="CDD" id="cd00060">
    <property type="entry name" value="FHA"/>
    <property type="match status" value="1"/>
</dbReference>
<keyword evidence="3" id="KW-1185">Reference proteome</keyword>
<reference evidence="2 3" key="1">
    <citation type="submission" date="2023-01" db="EMBL/GenBank/DDBJ databases">
        <title>Novel diversity within Roseofilum (Cyanobacteria; Desertifilaceae) from marine benthic mats with descriptions of four novel species.</title>
        <authorList>
            <person name="Wang Y."/>
            <person name="Berthold D.E."/>
            <person name="Hu J."/>
            <person name="Lefler F.W."/>
            <person name="Laughinghouse H.D. IV."/>
        </authorList>
    </citation>
    <scope>NUCLEOTIDE SEQUENCE [LARGE SCALE GENOMIC DNA]</scope>
    <source>
        <strain evidence="2 3">BLCC-M154</strain>
    </source>
</reference>
<evidence type="ECO:0000313" key="2">
    <source>
        <dbReference type="EMBL" id="MDJ1170791.1"/>
    </source>
</evidence>
<dbReference type="Pfam" id="PF12770">
    <property type="entry name" value="CHAT"/>
    <property type="match status" value="1"/>
</dbReference>
<dbReference type="SUPFAM" id="SSF49879">
    <property type="entry name" value="SMAD/FHA domain"/>
    <property type="match status" value="1"/>
</dbReference>
<organism evidence="2 3">
    <name type="scientific">Roseofilum acuticapitatum BLCC-M154</name>
    <dbReference type="NCBI Taxonomy" id="3022444"/>
    <lineage>
        <taxon>Bacteria</taxon>
        <taxon>Bacillati</taxon>
        <taxon>Cyanobacteriota</taxon>
        <taxon>Cyanophyceae</taxon>
        <taxon>Desertifilales</taxon>
        <taxon>Desertifilaceae</taxon>
        <taxon>Roseofilum</taxon>
        <taxon>Roseofilum acuticapitatum</taxon>
    </lineage>
</organism>
<evidence type="ECO:0000259" key="1">
    <source>
        <dbReference type="PROSITE" id="PS50006"/>
    </source>
</evidence>
<sequence length="574" mass="63745">MSAIDCPCLSIAIARLVGCSATDGSGKSHAPDENPSAHFAIWVIRASYPGGYTHHDCIWPYTLTLTWEGWQDLFQIPSQPSYSLAIPAVESNLPNMDTLPFPPEEKGSYSSRLMQQLGMSLWQWIFNGPIQSCLSQSQGIALGQNKPLRVRLDIRDPDLIPLPWEIMQQSAGKQAISVSPTLLFSRTTSDVDPLPPQRTDRELNILLVFGATVGADAVASEWLEDEHLQLEAEADTLARIWENCSHPDQTLPSIIASSVPCYVDTLIQPDAAQLIAALETKTYNIVFYGGHGVPSPDGGLLYLQPETTLSGTEFANVLVRGQVTLAVLNTCWSAKGDTDEQSSGDTMAHRLLPRSSLAEVLLHHGIPAVLGMREAIADREALSFIEAFAEALAKRLPIDEATAVARQRLITLYKYNQPAWTLPVLYMHPEFNGQLLVPAPEGITELPDTAVTWHEKTRTVASLRSVEETTQVWQIHGGLMRVGRREENDIVISERWVSQRHAEIIRREPLESNQGSATYWLRDFSRFGTLVLRSGNWQKIHHQEIPLKSGERIKFGSSQGQMLEFVIEESMVNC</sequence>
<dbReference type="PROSITE" id="PS50006">
    <property type="entry name" value="FHA_DOMAIN"/>
    <property type="match status" value="1"/>
</dbReference>
<dbReference type="RefSeq" id="WP_283754548.1">
    <property type="nucleotide sequence ID" value="NZ_JAQOSP010000101.1"/>
</dbReference>
<dbReference type="InterPro" id="IPR000253">
    <property type="entry name" value="FHA_dom"/>
</dbReference>
<gene>
    <name evidence="2" type="ORF">PMG71_15265</name>
</gene>
<accession>A0ABT7AV51</accession>
<dbReference type="SMART" id="SM00240">
    <property type="entry name" value="FHA"/>
    <property type="match status" value="1"/>
</dbReference>
<comment type="caution">
    <text evidence="2">The sequence shown here is derived from an EMBL/GenBank/DDBJ whole genome shotgun (WGS) entry which is preliminary data.</text>
</comment>
<dbReference type="InterPro" id="IPR024983">
    <property type="entry name" value="CHAT_dom"/>
</dbReference>
<dbReference type="Pfam" id="PF00498">
    <property type="entry name" value="FHA"/>
    <property type="match status" value="1"/>
</dbReference>
<protein>
    <submittedName>
        <fullName evidence="2">CHAT domain-containing protein</fullName>
    </submittedName>
</protein>
<dbReference type="EMBL" id="JAQOSP010000101">
    <property type="protein sequence ID" value="MDJ1170791.1"/>
    <property type="molecule type" value="Genomic_DNA"/>
</dbReference>
<dbReference type="Proteomes" id="UP001235303">
    <property type="component" value="Unassembled WGS sequence"/>
</dbReference>
<dbReference type="Gene3D" id="2.60.200.20">
    <property type="match status" value="1"/>
</dbReference>
<feature type="domain" description="FHA" evidence="1">
    <location>
        <begin position="480"/>
        <end position="531"/>
    </location>
</feature>
<name>A0ABT7AV51_9CYAN</name>
<proteinExistence type="predicted"/>
<evidence type="ECO:0000313" key="3">
    <source>
        <dbReference type="Proteomes" id="UP001235303"/>
    </source>
</evidence>
<dbReference type="InterPro" id="IPR008984">
    <property type="entry name" value="SMAD_FHA_dom_sf"/>
</dbReference>